<evidence type="ECO:0000313" key="1">
    <source>
        <dbReference type="EMBL" id="KAI3954980.1"/>
    </source>
</evidence>
<proteinExistence type="predicted"/>
<accession>A0AAD4TG03</accession>
<protein>
    <submittedName>
        <fullName evidence="1">Uncharacterized protein</fullName>
    </submittedName>
</protein>
<name>A0AAD4TG03_9MAGN</name>
<keyword evidence="2" id="KW-1185">Reference proteome</keyword>
<evidence type="ECO:0000313" key="2">
    <source>
        <dbReference type="Proteomes" id="UP001202328"/>
    </source>
</evidence>
<organism evidence="1 2">
    <name type="scientific">Papaver atlanticum</name>
    <dbReference type="NCBI Taxonomy" id="357466"/>
    <lineage>
        <taxon>Eukaryota</taxon>
        <taxon>Viridiplantae</taxon>
        <taxon>Streptophyta</taxon>
        <taxon>Embryophyta</taxon>
        <taxon>Tracheophyta</taxon>
        <taxon>Spermatophyta</taxon>
        <taxon>Magnoliopsida</taxon>
        <taxon>Ranunculales</taxon>
        <taxon>Papaveraceae</taxon>
        <taxon>Papaveroideae</taxon>
        <taxon>Papaver</taxon>
    </lineage>
</organism>
<gene>
    <name evidence="1" type="ORF">MKW98_004983</name>
</gene>
<comment type="caution">
    <text evidence="1">The sequence shown here is derived from an EMBL/GenBank/DDBJ whole genome shotgun (WGS) entry which is preliminary data.</text>
</comment>
<dbReference type="Proteomes" id="UP001202328">
    <property type="component" value="Unassembled WGS sequence"/>
</dbReference>
<reference evidence="1" key="1">
    <citation type="submission" date="2022-04" db="EMBL/GenBank/DDBJ databases">
        <title>A functionally conserved STORR gene fusion in Papaver species that diverged 16.8 million years ago.</title>
        <authorList>
            <person name="Catania T."/>
        </authorList>
    </citation>
    <scope>NUCLEOTIDE SEQUENCE</scope>
    <source>
        <strain evidence="1">S-188037</strain>
    </source>
</reference>
<dbReference type="EMBL" id="JAJJMB010001820">
    <property type="protein sequence ID" value="KAI3954980.1"/>
    <property type="molecule type" value="Genomic_DNA"/>
</dbReference>
<dbReference type="AlphaFoldDB" id="A0AAD4TG03"/>
<sequence length="223" mass="25182">MSNPPCVITLATSSRTTITTIITTATTVAAVAATTTKTRTTSNTNHQYPPVTRILCVYGRVILYWFDGVCVQLYDLRKKRLKMVNYTPANGRVTDELFDRPGRGQRWPYNNDDVDITTKLIYCRRDNIDYKLHIYVENCLPLKTFMPKGCTILQDYDKWLSENKDIADVLGAPNFPSPSFGSLTRLEAFCWFIVQIAESSKSSRVLNQEDSSSSSSKVRAKGL</sequence>